<organism evidence="1 2">
    <name type="scientific">Paenibacillus aurantius</name>
    <dbReference type="NCBI Taxonomy" id="2918900"/>
    <lineage>
        <taxon>Bacteria</taxon>
        <taxon>Bacillati</taxon>
        <taxon>Bacillota</taxon>
        <taxon>Bacilli</taxon>
        <taxon>Bacillales</taxon>
        <taxon>Paenibacillaceae</taxon>
        <taxon>Paenibacillus</taxon>
    </lineage>
</organism>
<dbReference type="GO" id="GO:0005975">
    <property type="term" value="P:carbohydrate metabolic process"/>
    <property type="evidence" value="ECO:0007669"/>
    <property type="project" value="InterPro"/>
</dbReference>
<name>A0AA96LF54_9BACL</name>
<dbReference type="Gene3D" id="1.50.10.20">
    <property type="match status" value="1"/>
</dbReference>
<evidence type="ECO:0000313" key="1">
    <source>
        <dbReference type="EMBL" id="WNQ12742.1"/>
    </source>
</evidence>
<sequence>MSVAVFTAGPLQGPALPHKRVFALSELEAMELTGFQAVFLIGSPKLDEESSLTRETIHRLWQYVRQGGVLYAEMIQAFDFAGSRLFGWKQDFPKTRRTMEKLRVTEAGGPAGSLLEWDGAMAYGFPIHAEVLLEHGVFKETHKAERAHGERVYPALLARSLGEGTSVYSAFSLFGSTEPAAFRPNGVWKDVLKTLSERTGVSFGEPEPVIRPSGGTDPDEAVKACMSWFLDSGILPERDGSAGIYENVHSVTARLMADRRPDCHAHTALFFYLYGKALGEKAWEEAAHGLLQSLFEGGYQDMEPDSATYGFFKWYDFPEEKPDQIFTDDNAWAAFVLLYLYRQTGREEYLVRGLAVTEAMLATQRPDGLRANMLLGDVLRKEGRESAVPLDASWNPHFESIAHAAFVQAYRVTGEQVYLDTAVKGTITLVENADKLAFMYSRTSGLGRFLLPLSYLSSHDSTGTIGEGLRKVTEELFSRQHASGAIEEADNPDPERFGQEDAGVYLYNGEGIADQLYTNNFLLMNAWEAWKATGDSAYKVKYEELREFLCRIQIASGDARFNGGWMRAFDLNRWEYFGNNGDTGWGPYCMESGWTQAMIGTGLLLGLLDESVFE</sequence>
<evidence type="ECO:0000313" key="2">
    <source>
        <dbReference type="Proteomes" id="UP001305702"/>
    </source>
</evidence>
<dbReference type="Proteomes" id="UP001305702">
    <property type="component" value="Chromosome"/>
</dbReference>
<gene>
    <name evidence="1" type="ORF">MJA45_06830</name>
</gene>
<accession>A0AA96LF54</accession>
<dbReference type="InterPro" id="IPR008928">
    <property type="entry name" value="6-hairpin_glycosidase_sf"/>
</dbReference>
<protein>
    <submittedName>
        <fullName evidence="1">Uncharacterized protein</fullName>
    </submittedName>
</protein>
<reference evidence="1 2" key="1">
    <citation type="submission" date="2022-02" db="EMBL/GenBank/DDBJ databases">
        <title>Paenibacillus sp. MBLB1776 Whole Genome Shotgun Sequencing.</title>
        <authorList>
            <person name="Hwang C.Y."/>
            <person name="Cho E.-S."/>
            <person name="Seo M.-J."/>
        </authorList>
    </citation>
    <scope>NUCLEOTIDE SEQUENCE [LARGE SCALE GENOMIC DNA]</scope>
    <source>
        <strain evidence="1 2">MBLB1776</strain>
    </source>
</reference>
<dbReference type="SUPFAM" id="SSF48208">
    <property type="entry name" value="Six-hairpin glycosidases"/>
    <property type="match status" value="1"/>
</dbReference>
<dbReference type="KEGG" id="paun:MJA45_06830"/>
<keyword evidence="2" id="KW-1185">Reference proteome</keyword>
<dbReference type="RefSeq" id="WP_315606520.1">
    <property type="nucleotide sequence ID" value="NZ_CP130318.1"/>
</dbReference>
<dbReference type="AlphaFoldDB" id="A0AA96LF54"/>
<proteinExistence type="predicted"/>
<dbReference type="EMBL" id="CP130318">
    <property type="protein sequence ID" value="WNQ12742.1"/>
    <property type="molecule type" value="Genomic_DNA"/>
</dbReference>